<dbReference type="InterPro" id="IPR032675">
    <property type="entry name" value="LRR_dom_sf"/>
</dbReference>
<evidence type="ECO:0000313" key="2">
    <source>
        <dbReference type="EMBL" id="KAF9152648.1"/>
    </source>
</evidence>
<feature type="compositionally biased region" description="Basic and acidic residues" evidence="1">
    <location>
        <begin position="27"/>
        <end position="40"/>
    </location>
</feature>
<sequence>MDVVSRHIVTQLRSFFRYYRGQVMPLSHEEEAREQERENQETATSRTTASALKDLTNSIDTQTQQQQQHRNRYEGMECKNLLDQEVSFRKFLSQCALFGPAPLSVYLGLLQSNPQLNKVMLASEIRSSPRLIMSALDNCTRLKDLKVHRFNMDDREALGLGRFLRPVSATLTPLYLVGIEGGRFEPTTIWLPLVTNLTISVSDDSETHTCLGLQELPARCPSLEHLTIFPLELSTKLDRLGAIIKDHCSKLTSILVPPTLSTDKEICKVIRAVTAGRLLELQCTVSRITKELQEVIWANRDSLEVFKMAVAFYIREPVNYVNGREAGAAQLAAEEMRFLQEVVDSFLSLKVLSFYEWRERTSEFEFYDALMNKPWKCLSLEQLELFGGIHDVCQQEVLVAPGKLFGGGWRRIFMDGDQIGKEIARPDYGLLRRFIRHVSPLPRLRTMKAVRITCVRNVDKR</sequence>
<dbReference type="SUPFAM" id="SSF52047">
    <property type="entry name" value="RNI-like"/>
    <property type="match status" value="1"/>
</dbReference>
<dbReference type="AlphaFoldDB" id="A0A9P5VCU0"/>
<proteinExistence type="predicted"/>
<dbReference type="OrthoDB" id="2435456at2759"/>
<organism evidence="2 3">
    <name type="scientific">Linnemannia schmuckeri</name>
    <dbReference type="NCBI Taxonomy" id="64567"/>
    <lineage>
        <taxon>Eukaryota</taxon>
        <taxon>Fungi</taxon>
        <taxon>Fungi incertae sedis</taxon>
        <taxon>Mucoromycota</taxon>
        <taxon>Mortierellomycotina</taxon>
        <taxon>Mortierellomycetes</taxon>
        <taxon>Mortierellales</taxon>
        <taxon>Mortierellaceae</taxon>
        <taxon>Linnemannia</taxon>
    </lineage>
</organism>
<dbReference type="Proteomes" id="UP000748756">
    <property type="component" value="Unassembled WGS sequence"/>
</dbReference>
<feature type="region of interest" description="Disordered" evidence="1">
    <location>
        <begin position="27"/>
        <end position="47"/>
    </location>
</feature>
<gene>
    <name evidence="2" type="ORF">BG015_004927</name>
</gene>
<keyword evidence="3" id="KW-1185">Reference proteome</keyword>
<protein>
    <submittedName>
        <fullName evidence="2">Uncharacterized protein</fullName>
    </submittedName>
</protein>
<evidence type="ECO:0000256" key="1">
    <source>
        <dbReference type="SAM" id="MobiDB-lite"/>
    </source>
</evidence>
<accession>A0A9P5VCU0</accession>
<reference evidence="2" key="1">
    <citation type="journal article" date="2020" name="Fungal Divers.">
        <title>Resolving the Mortierellaceae phylogeny through synthesis of multi-gene phylogenetics and phylogenomics.</title>
        <authorList>
            <person name="Vandepol N."/>
            <person name="Liber J."/>
            <person name="Desiro A."/>
            <person name="Na H."/>
            <person name="Kennedy M."/>
            <person name="Barry K."/>
            <person name="Grigoriev I.V."/>
            <person name="Miller A.N."/>
            <person name="O'Donnell K."/>
            <person name="Stajich J.E."/>
            <person name="Bonito G."/>
        </authorList>
    </citation>
    <scope>NUCLEOTIDE SEQUENCE</scope>
    <source>
        <strain evidence="2">NRRL 6426</strain>
    </source>
</reference>
<evidence type="ECO:0000313" key="3">
    <source>
        <dbReference type="Proteomes" id="UP000748756"/>
    </source>
</evidence>
<comment type="caution">
    <text evidence="2">The sequence shown here is derived from an EMBL/GenBank/DDBJ whole genome shotgun (WGS) entry which is preliminary data.</text>
</comment>
<dbReference type="EMBL" id="JAAAUQ010000229">
    <property type="protein sequence ID" value="KAF9152648.1"/>
    <property type="molecule type" value="Genomic_DNA"/>
</dbReference>
<dbReference type="Gene3D" id="3.80.10.10">
    <property type="entry name" value="Ribonuclease Inhibitor"/>
    <property type="match status" value="1"/>
</dbReference>
<name>A0A9P5VCU0_9FUNG</name>